<feature type="transmembrane region" description="Helical" evidence="10">
    <location>
        <begin position="140"/>
        <end position="160"/>
    </location>
</feature>
<keyword evidence="13" id="KW-1185">Reference proteome</keyword>
<dbReference type="GO" id="GO:0008020">
    <property type="term" value="F:G protein-coupled photoreceptor activity"/>
    <property type="evidence" value="ECO:0000318"/>
    <property type="project" value="GO_Central"/>
</dbReference>
<evidence type="ECO:0000256" key="9">
    <source>
        <dbReference type="RuleBase" id="RU000688"/>
    </source>
</evidence>
<dbReference type="OMA" id="CDILMAF"/>
<keyword evidence="5 9" id="KW-0297">G-protein coupled receptor</keyword>
<evidence type="ECO:0000259" key="11">
    <source>
        <dbReference type="PROSITE" id="PS50262"/>
    </source>
</evidence>
<comment type="similarity">
    <text evidence="9">Belongs to the G-protein coupled receptor 1 family.</text>
</comment>
<evidence type="ECO:0000256" key="2">
    <source>
        <dbReference type="ARBA" id="ARBA00022475"/>
    </source>
</evidence>
<feature type="transmembrane region" description="Helical" evidence="10">
    <location>
        <begin position="60"/>
        <end position="85"/>
    </location>
</feature>
<keyword evidence="8 9" id="KW-0807">Transducer</keyword>
<reference evidence="12 13" key="1">
    <citation type="journal article" date="2007" name="Science">
        <title>Sea anemone genome reveals ancestral eumetazoan gene repertoire and genomic organization.</title>
        <authorList>
            <person name="Putnam N.H."/>
            <person name="Srivastava M."/>
            <person name="Hellsten U."/>
            <person name="Dirks B."/>
            <person name="Chapman J."/>
            <person name="Salamov A."/>
            <person name="Terry A."/>
            <person name="Shapiro H."/>
            <person name="Lindquist E."/>
            <person name="Kapitonov V.V."/>
            <person name="Jurka J."/>
            <person name="Genikhovich G."/>
            <person name="Grigoriev I.V."/>
            <person name="Lucas S.M."/>
            <person name="Steele R.E."/>
            <person name="Finnerty J.R."/>
            <person name="Technau U."/>
            <person name="Martindale M.Q."/>
            <person name="Rokhsar D.S."/>
        </authorList>
    </citation>
    <scope>NUCLEOTIDE SEQUENCE [LARGE SCALE GENOMIC DNA]</scope>
    <source>
        <strain evidence="13">CH2 X CH6</strain>
    </source>
</reference>
<protein>
    <recommendedName>
        <fullName evidence="11">G-protein coupled receptors family 1 profile domain-containing protein</fullName>
    </recommendedName>
</protein>
<dbReference type="PANTHER" id="PTHR24228:SF59">
    <property type="entry name" value="NEUROPEPTIDE RECEPTOR 15"/>
    <property type="match status" value="1"/>
</dbReference>
<comment type="subcellular location">
    <subcellularLocation>
        <location evidence="1">Cell membrane</location>
        <topology evidence="1">Multi-pass membrane protein</topology>
    </subcellularLocation>
</comment>
<dbReference type="CDD" id="cd00637">
    <property type="entry name" value="7tm_classA_rhodopsin-like"/>
    <property type="match status" value="1"/>
</dbReference>
<dbReference type="GO" id="GO:0005886">
    <property type="term" value="C:plasma membrane"/>
    <property type="evidence" value="ECO:0000318"/>
    <property type="project" value="GO_Central"/>
</dbReference>
<keyword evidence="2" id="KW-1003">Cell membrane</keyword>
<dbReference type="PhylomeDB" id="A7RJC8"/>
<evidence type="ECO:0000256" key="10">
    <source>
        <dbReference type="SAM" id="Phobius"/>
    </source>
</evidence>
<dbReference type="Proteomes" id="UP000001593">
    <property type="component" value="Unassembled WGS sequence"/>
</dbReference>
<dbReference type="InterPro" id="IPR017452">
    <property type="entry name" value="GPCR_Rhodpsn_7TM"/>
</dbReference>
<dbReference type="InParanoid" id="A7RJC8"/>
<feature type="domain" description="G-protein coupled receptors family 1 profile" evidence="11">
    <location>
        <begin position="39"/>
        <end position="289"/>
    </location>
</feature>
<dbReference type="PRINTS" id="PR00237">
    <property type="entry name" value="GPCRRHODOPSN"/>
</dbReference>
<dbReference type="Pfam" id="PF00001">
    <property type="entry name" value="7tm_1"/>
    <property type="match status" value="1"/>
</dbReference>
<accession>A7RJC8</accession>
<feature type="transmembrane region" description="Helical" evidence="10">
    <location>
        <begin position="271"/>
        <end position="292"/>
    </location>
</feature>
<evidence type="ECO:0000256" key="7">
    <source>
        <dbReference type="ARBA" id="ARBA00023170"/>
    </source>
</evidence>
<dbReference type="STRING" id="45351.A7RJC8"/>
<evidence type="ECO:0000256" key="1">
    <source>
        <dbReference type="ARBA" id="ARBA00004651"/>
    </source>
</evidence>
<evidence type="ECO:0000256" key="3">
    <source>
        <dbReference type="ARBA" id="ARBA00022692"/>
    </source>
</evidence>
<dbReference type="GO" id="GO:0007186">
    <property type="term" value="P:G protein-coupled receptor signaling pathway"/>
    <property type="evidence" value="ECO:0000318"/>
    <property type="project" value="GO_Central"/>
</dbReference>
<sequence length="337" mass="38296">MAVWEEGERLNTDLQQRSQVTIVVEFTMFFLFGLFAIVGNAMVCAAIYRQPRLRVTTNYYVAALAIFDIFQSCVSLPLVLGVIVTGRWPYGRVVCHIQGFSVPMFGFASILILLLIALNRYVKIIKTRAKYNKYFSPKKAIASIFAAFCTGVVGTLILNTKFEFDPGKLFCFADGGRTPIPTAFAIGFLFFLLPFSLMCYCYLKIYLKIRQHKRHVVLHLRNSAQRAPNRKEINTTKTFFAVLVVFIICYLQIPIIEVIRKQNSFLPRQVFVFYTIMGGLSSVLNVLVYSVMNCALRLELKKILCGLRQRQINPAVASNNAFVVVHISNINHLETKL</sequence>
<evidence type="ECO:0000256" key="5">
    <source>
        <dbReference type="ARBA" id="ARBA00023040"/>
    </source>
</evidence>
<dbReference type="HOGENOM" id="CLU_009579_3_3_1"/>
<keyword evidence="3 9" id="KW-0812">Transmembrane</keyword>
<feature type="transmembrane region" description="Helical" evidence="10">
    <location>
        <begin position="97"/>
        <end position="119"/>
    </location>
</feature>
<feature type="transmembrane region" description="Helical" evidence="10">
    <location>
        <begin position="20"/>
        <end position="48"/>
    </location>
</feature>
<evidence type="ECO:0000313" key="12">
    <source>
        <dbReference type="EMBL" id="EDO48354.1"/>
    </source>
</evidence>
<gene>
    <name evidence="12" type="ORF">NEMVEDRAFT_v1g197968</name>
</gene>
<dbReference type="Gene3D" id="1.20.1070.10">
    <property type="entry name" value="Rhodopsin 7-helix transmembrane proteins"/>
    <property type="match status" value="1"/>
</dbReference>
<evidence type="ECO:0000313" key="13">
    <source>
        <dbReference type="Proteomes" id="UP000001593"/>
    </source>
</evidence>
<dbReference type="GO" id="GO:0007602">
    <property type="term" value="P:phototransduction"/>
    <property type="evidence" value="ECO:0000318"/>
    <property type="project" value="GO_Central"/>
</dbReference>
<evidence type="ECO:0000256" key="6">
    <source>
        <dbReference type="ARBA" id="ARBA00023136"/>
    </source>
</evidence>
<keyword evidence="6 10" id="KW-0472">Membrane</keyword>
<dbReference type="AlphaFoldDB" id="A7RJC8"/>
<dbReference type="GO" id="GO:0071482">
    <property type="term" value="P:cellular response to light stimulus"/>
    <property type="evidence" value="ECO:0000318"/>
    <property type="project" value="GO_Central"/>
</dbReference>
<name>A7RJC8_NEMVE</name>
<proteinExistence type="inferred from homology"/>
<keyword evidence="4 10" id="KW-1133">Transmembrane helix</keyword>
<dbReference type="InterPro" id="IPR000276">
    <property type="entry name" value="GPCR_Rhodpsn"/>
</dbReference>
<dbReference type="FunFam" id="1.20.1070.10:FF:001013">
    <property type="entry name" value="Predicted protein"/>
    <property type="match status" value="1"/>
</dbReference>
<evidence type="ECO:0000256" key="8">
    <source>
        <dbReference type="ARBA" id="ARBA00023224"/>
    </source>
</evidence>
<dbReference type="PROSITE" id="PS00237">
    <property type="entry name" value="G_PROTEIN_RECEP_F1_1"/>
    <property type="match status" value="1"/>
</dbReference>
<feature type="transmembrane region" description="Helical" evidence="10">
    <location>
        <begin position="180"/>
        <end position="203"/>
    </location>
</feature>
<keyword evidence="7 9" id="KW-0675">Receptor</keyword>
<evidence type="ECO:0000256" key="4">
    <source>
        <dbReference type="ARBA" id="ARBA00022989"/>
    </source>
</evidence>
<dbReference type="PROSITE" id="PS50262">
    <property type="entry name" value="G_PROTEIN_RECEP_F1_2"/>
    <property type="match status" value="1"/>
</dbReference>
<dbReference type="SUPFAM" id="SSF81321">
    <property type="entry name" value="Family A G protein-coupled receptor-like"/>
    <property type="match status" value="1"/>
</dbReference>
<feature type="transmembrane region" description="Helical" evidence="10">
    <location>
        <begin position="239"/>
        <end position="259"/>
    </location>
</feature>
<dbReference type="PANTHER" id="PTHR24228">
    <property type="entry name" value="B2 BRADYKININ RECEPTOR/ANGIOTENSIN II RECEPTOR"/>
    <property type="match status" value="1"/>
</dbReference>
<dbReference type="EMBL" id="DS469514">
    <property type="protein sequence ID" value="EDO48354.1"/>
    <property type="molecule type" value="Genomic_DNA"/>
</dbReference>
<organism evidence="12 13">
    <name type="scientific">Nematostella vectensis</name>
    <name type="common">Starlet sea anemone</name>
    <dbReference type="NCBI Taxonomy" id="45351"/>
    <lineage>
        <taxon>Eukaryota</taxon>
        <taxon>Metazoa</taxon>
        <taxon>Cnidaria</taxon>
        <taxon>Anthozoa</taxon>
        <taxon>Hexacorallia</taxon>
        <taxon>Actiniaria</taxon>
        <taxon>Edwardsiidae</taxon>
        <taxon>Nematostella</taxon>
    </lineage>
</organism>